<dbReference type="AlphaFoldDB" id="A0AAV2BPP4"/>
<evidence type="ECO:0000259" key="1">
    <source>
        <dbReference type="PROSITE" id="PS51457"/>
    </source>
</evidence>
<dbReference type="GO" id="GO:0000792">
    <property type="term" value="C:heterochromatin"/>
    <property type="evidence" value="ECO:0007669"/>
    <property type="project" value="InterPro"/>
</dbReference>
<dbReference type="SMART" id="SM01025">
    <property type="entry name" value="BEN"/>
    <property type="match status" value="1"/>
</dbReference>
<proteinExistence type="predicted"/>
<dbReference type="Proteomes" id="UP001497382">
    <property type="component" value="Unassembled WGS sequence"/>
</dbReference>
<dbReference type="Pfam" id="PF10523">
    <property type="entry name" value="BEN"/>
    <property type="match status" value="1"/>
</dbReference>
<evidence type="ECO:0000313" key="3">
    <source>
        <dbReference type="Proteomes" id="UP001497382"/>
    </source>
</evidence>
<dbReference type="PANTHER" id="PTHR28665:SF1">
    <property type="entry name" value="BEN DOMAIN-CONTAINING PROTEIN 3"/>
    <property type="match status" value="1"/>
</dbReference>
<feature type="domain" description="BEN" evidence="1">
    <location>
        <begin position="28"/>
        <end position="126"/>
    </location>
</feature>
<sequence length="143" mass="16778">MSSVAIGAPYLMAKEASWNRMPNDTFSDSPIVYPNDEDLFSIFQKFESHPTQFAVNVARILFTREELRESNCRGKKQKSALDKRRLLFIHNAVMKFYQIPISSQALVWKQCIKGIDTRCRHERRPRFKDFAASDSFKEIQSYY</sequence>
<dbReference type="InterPro" id="IPR018379">
    <property type="entry name" value="BEN_domain"/>
</dbReference>
<organism evidence="2 3">
    <name type="scientific">Larinioides sclopetarius</name>
    <dbReference type="NCBI Taxonomy" id="280406"/>
    <lineage>
        <taxon>Eukaryota</taxon>
        <taxon>Metazoa</taxon>
        <taxon>Ecdysozoa</taxon>
        <taxon>Arthropoda</taxon>
        <taxon>Chelicerata</taxon>
        <taxon>Arachnida</taxon>
        <taxon>Araneae</taxon>
        <taxon>Araneomorphae</taxon>
        <taxon>Entelegynae</taxon>
        <taxon>Araneoidea</taxon>
        <taxon>Araneidae</taxon>
        <taxon>Larinioides</taxon>
    </lineage>
</organism>
<accession>A0AAV2BPP4</accession>
<dbReference type="InterPro" id="IPR033583">
    <property type="entry name" value="BEND3"/>
</dbReference>
<keyword evidence="3" id="KW-1185">Reference proteome</keyword>
<evidence type="ECO:0000313" key="2">
    <source>
        <dbReference type="EMBL" id="CAL1298255.1"/>
    </source>
</evidence>
<dbReference type="PROSITE" id="PS51457">
    <property type="entry name" value="BEN"/>
    <property type="match status" value="1"/>
</dbReference>
<dbReference type="GO" id="GO:0003677">
    <property type="term" value="F:DNA binding"/>
    <property type="evidence" value="ECO:0007669"/>
    <property type="project" value="InterPro"/>
</dbReference>
<dbReference type="PANTHER" id="PTHR28665">
    <property type="entry name" value="BEN DOMAIN-CONTAINING PROTEIN 3"/>
    <property type="match status" value="1"/>
</dbReference>
<protein>
    <recommendedName>
        <fullName evidence="1">BEN domain-containing protein</fullName>
    </recommendedName>
</protein>
<dbReference type="EMBL" id="CAXIEN010000458">
    <property type="protein sequence ID" value="CAL1298255.1"/>
    <property type="molecule type" value="Genomic_DNA"/>
</dbReference>
<reference evidence="2 3" key="1">
    <citation type="submission" date="2024-04" db="EMBL/GenBank/DDBJ databases">
        <authorList>
            <person name="Rising A."/>
            <person name="Reimegard J."/>
            <person name="Sonavane S."/>
            <person name="Akerstrom W."/>
            <person name="Nylinder S."/>
            <person name="Hedman E."/>
            <person name="Kallberg Y."/>
        </authorList>
    </citation>
    <scope>NUCLEOTIDE SEQUENCE [LARGE SCALE GENOMIC DNA]</scope>
</reference>
<gene>
    <name evidence="2" type="ORF">LARSCL_LOCUS20774</name>
</gene>
<comment type="caution">
    <text evidence="2">The sequence shown here is derived from an EMBL/GenBank/DDBJ whole genome shotgun (WGS) entry which is preliminary data.</text>
</comment>
<dbReference type="GO" id="GO:0000183">
    <property type="term" value="P:rDNA heterochromatin formation"/>
    <property type="evidence" value="ECO:0007669"/>
    <property type="project" value="InterPro"/>
</dbReference>
<name>A0AAV2BPP4_9ARAC</name>